<organism evidence="4 5">
    <name type="scientific">Caballeronia calidae</name>
    <dbReference type="NCBI Taxonomy" id="1777139"/>
    <lineage>
        <taxon>Bacteria</taxon>
        <taxon>Pseudomonadati</taxon>
        <taxon>Pseudomonadota</taxon>
        <taxon>Betaproteobacteria</taxon>
        <taxon>Burkholderiales</taxon>
        <taxon>Burkholderiaceae</taxon>
        <taxon>Caballeronia</taxon>
    </lineage>
</organism>
<evidence type="ECO:0000313" key="5">
    <source>
        <dbReference type="Proteomes" id="UP000071859"/>
    </source>
</evidence>
<feature type="compositionally biased region" description="Basic residues" evidence="2">
    <location>
        <begin position="367"/>
        <end position="377"/>
    </location>
</feature>
<gene>
    <name evidence="4" type="primary">smc_2</name>
    <name evidence="4" type="ORF">AWB78_07911</name>
</gene>
<sequence>MARPAAVTPEQIRTTVLAMLAEAGDDGATAFTGSTASTASVTHERFRRAVSVRRLRARLGAGDPAVLSRALNAIEAELVQAGLTQLALPGLPEAIAEQMRALWQAAVSVQLDDVMRLKTEARDAMDTAQTARHDADLRVEMLRVELAELRAQLSARDAELATARAECRAATATLAEREQAAGALNASANTAARALEEARADHATALAAVHARYEGLSKRLLQETEHQRHALASERDRLGAQLTDAATRISALEGLRERLLDELATERDAHRQAAAEAAALTTVVTEQRHALQALETVQAAQTRQARPVQRTRPAAQSMPSVKPVKPIRAPRPATVPGSMRDPAAATTRAPPSAITDPAPATTASPRPRSRTRRRNTT</sequence>
<feature type="compositionally biased region" description="Low complexity" evidence="2">
    <location>
        <begin position="342"/>
        <end position="366"/>
    </location>
</feature>
<dbReference type="OrthoDB" id="8961697at2"/>
<dbReference type="AlphaFoldDB" id="A0A158EHI8"/>
<name>A0A158EHI8_9BURK</name>
<feature type="domain" description="KfrA N-terminal DNA-binding" evidence="3">
    <location>
        <begin position="10"/>
        <end position="145"/>
    </location>
</feature>
<dbReference type="EMBL" id="FCOX02000103">
    <property type="protein sequence ID" value="SAL06160.1"/>
    <property type="molecule type" value="Genomic_DNA"/>
</dbReference>
<evidence type="ECO:0000256" key="1">
    <source>
        <dbReference type="SAM" id="Coils"/>
    </source>
</evidence>
<keyword evidence="1" id="KW-0175">Coiled coil</keyword>
<feature type="coiled-coil region" evidence="1">
    <location>
        <begin position="221"/>
        <end position="276"/>
    </location>
</feature>
<keyword evidence="5" id="KW-1185">Reference proteome</keyword>
<dbReference type="Pfam" id="PF11740">
    <property type="entry name" value="KfrA_N"/>
    <property type="match status" value="1"/>
</dbReference>
<accession>A0A158EHI8</accession>
<evidence type="ECO:0000256" key="2">
    <source>
        <dbReference type="SAM" id="MobiDB-lite"/>
    </source>
</evidence>
<evidence type="ECO:0000259" key="3">
    <source>
        <dbReference type="Pfam" id="PF11740"/>
    </source>
</evidence>
<evidence type="ECO:0000313" key="4">
    <source>
        <dbReference type="EMBL" id="SAL06160.1"/>
    </source>
</evidence>
<dbReference type="RefSeq" id="WP_074173656.1">
    <property type="nucleotide sequence ID" value="NZ_FCOX02000103.1"/>
</dbReference>
<comment type="caution">
    <text evidence="4">The sequence shown here is derived from an EMBL/GenBank/DDBJ whole genome shotgun (WGS) entry which is preliminary data.</text>
</comment>
<feature type="region of interest" description="Disordered" evidence="2">
    <location>
        <begin position="298"/>
        <end position="377"/>
    </location>
</feature>
<protein>
    <submittedName>
        <fullName evidence="4">Chromosome partition protein Smc</fullName>
    </submittedName>
</protein>
<proteinExistence type="predicted"/>
<dbReference type="Proteomes" id="UP000071859">
    <property type="component" value="Unassembled WGS sequence"/>
</dbReference>
<feature type="coiled-coil region" evidence="1">
    <location>
        <begin position="132"/>
        <end position="166"/>
    </location>
</feature>
<reference evidence="4" key="1">
    <citation type="submission" date="2016-01" db="EMBL/GenBank/DDBJ databases">
        <authorList>
            <person name="Peeters C."/>
        </authorList>
    </citation>
    <scope>NUCLEOTIDE SEQUENCE</scope>
    <source>
        <strain evidence="4">LMG 29321</strain>
    </source>
</reference>
<dbReference type="InterPro" id="IPR021104">
    <property type="entry name" value="KfrA_DNA-bd_N"/>
</dbReference>